<organism evidence="8 9">
    <name type="scientific">Trichomonas vaginalis (strain ATCC PRA-98 / G3)</name>
    <dbReference type="NCBI Taxonomy" id="412133"/>
    <lineage>
        <taxon>Eukaryota</taxon>
        <taxon>Metamonada</taxon>
        <taxon>Parabasalia</taxon>
        <taxon>Trichomonadida</taxon>
        <taxon>Trichomonadidae</taxon>
        <taxon>Trichomonas</taxon>
    </lineage>
</organism>
<dbReference type="InterPro" id="IPR016266">
    <property type="entry name" value="POLE2"/>
</dbReference>
<reference evidence="8" key="2">
    <citation type="journal article" date="2007" name="Science">
        <title>Draft genome sequence of the sexually transmitted pathogen Trichomonas vaginalis.</title>
        <authorList>
            <person name="Carlton J.M."/>
            <person name="Hirt R.P."/>
            <person name="Silva J.C."/>
            <person name="Delcher A.L."/>
            <person name="Schatz M."/>
            <person name="Zhao Q."/>
            <person name="Wortman J.R."/>
            <person name="Bidwell S.L."/>
            <person name="Alsmark U.C.M."/>
            <person name="Besteiro S."/>
            <person name="Sicheritz-Ponten T."/>
            <person name="Noel C.J."/>
            <person name="Dacks J.B."/>
            <person name="Foster P.G."/>
            <person name="Simillion C."/>
            <person name="Van de Peer Y."/>
            <person name="Miranda-Saavedra D."/>
            <person name="Barton G.J."/>
            <person name="Westrop G.D."/>
            <person name="Mueller S."/>
            <person name="Dessi D."/>
            <person name="Fiori P.L."/>
            <person name="Ren Q."/>
            <person name="Paulsen I."/>
            <person name="Zhang H."/>
            <person name="Bastida-Corcuera F.D."/>
            <person name="Simoes-Barbosa A."/>
            <person name="Brown M.T."/>
            <person name="Hayes R.D."/>
            <person name="Mukherjee M."/>
            <person name="Okumura C.Y."/>
            <person name="Schneider R."/>
            <person name="Smith A.J."/>
            <person name="Vanacova S."/>
            <person name="Villalvazo M."/>
            <person name="Haas B.J."/>
            <person name="Pertea M."/>
            <person name="Feldblyum T.V."/>
            <person name="Utterback T.R."/>
            <person name="Shu C.L."/>
            <person name="Osoegawa K."/>
            <person name="de Jong P.J."/>
            <person name="Hrdy I."/>
            <person name="Horvathova L."/>
            <person name="Zubacova Z."/>
            <person name="Dolezal P."/>
            <person name="Malik S.B."/>
            <person name="Logsdon J.M. Jr."/>
            <person name="Henze K."/>
            <person name="Gupta A."/>
            <person name="Wang C.C."/>
            <person name="Dunne R.L."/>
            <person name="Upcroft J.A."/>
            <person name="Upcroft P."/>
            <person name="White O."/>
            <person name="Salzberg S.L."/>
            <person name="Tang P."/>
            <person name="Chiu C.-H."/>
            <person name="Lee Y.-S."/>
            <person name="Embley T.M."/>
            <person name="Coombs G.H."/>
            <person name="Mottram J.C."/>
            <person name="Tachezy J."/>
            <person name="Fraser-Liggett C.M."/>
            <person name="Johnson P.J."/>
        </authorList>
    </citation>
    <scope>NUCLEOTIDE SEQUENCE [LARGE SCALE GENOMIC DNA]</scope>
    <source>
        <strain evidence="8">G3</strain>
    </source>
</reference>
<dbReference type="eggNOG" id="KOG3818">
    <property type="taxonomic scope" value="Eukaryota"/>
</dbReference>
<dbReference type="GO" id="GO:0003677">
    <property type="term" value="F:DNA binding"/>
    <property type="evidence" value="ECO:0007669"/>
    <property type="project" value="UniProtKB-UniRule"/>
</dbReference>
<protein>
    <recommendedName>
        <fullName evidence="6">DNA polymerase epsilon subunit</fullName>
    </recommendedName>
    <alternativeName>
        <fullName evidence="6">DNA polymerase II subunit 2</fullName>
    </alternativeName>
</protein>
<keyword evidence="9" id="KW-1185">Reference proteome</keyword>
<keyword evidence="3 6" id="KW-0235">DNA replication</keyword>
<dbReference type="STRING" id="5722.A2EYI6"/>
<evidence type="ECO:0000313" key="9">
    <source>
        <dbReference type="Proteomes" id="UP000001542"/>
    </source>
</evidence>
<proteinExistence type="inferred from homology"/>
<dbReference type="RefSeq" id="XP_001314579.1">
    <property type="nucleotide sequence ID" value="XM_001314550.1"/>
</dbReference>
<reference evidence="8" key="1">
    <citation type="submission" date="2006-10" db="EMBL/GenBank/DDBJ databases">
        <authorList>
            <person name="Amadeo P."/>
            <person name="Zhao Q."/>
            <person name="Wortman J."/>
            <person name="Fraser-Liggett C."/>
            <person name="Carlton J."/>
        </authorList>
    </citation>
    <scope>NUCLEOTIDE SEQUENCE</scope>
    <source>
        <strain evidence="8">G3</strain>
    </source>
</reference>
<dbReference type="PANTHER" id="PTHR12708:SF0">
    <property type="entry name" value="DNA POLYMERASE EPSILON SUBUNIT 2"/>
    <property type="match status" value="1"/>
</dbReference>
<gene>
    <name evidence="8" type="ORF">TVAG_030780</name>
</gene>
<evidence type="ECO:0000256" key="2">
    <source>
        <dbReference type="ARBA" id="ARBA00009560"/>
    </source>
</evidence>
<accession>A2EYI6</accession>
<dbReference type="GO" id="GO:0042276">
    <property type="term" value="P:error-prone translesion synthesis"/>
    <property type="evidence" value="ECO:0000318"/>
    <property type="project" value="GO_Central"/>
</dbReference>
<comment type="similarity">
    <text evidence="2 6">Belongs to the DNA polymerase epsilon subunit B family.</text>
</comment>
<evidence type="ECO:0000256" key="3">
    <source>
        <dbReference type="ARBA" id="ARBA00022705"/>
    </source>
</evidence>
<comment type="subcellular location">
    <subcellularLocation>
        <location evidence="1 6">Nucleus</location>
    </subcellularLocation>
</comment>
<dbReference type="AlphaFoldDB" id="A2EYI6"/>
<feature type="domain" description="DNA polymerase alpha/delta/epsilon subunit B" evidence="7">
    <location>
        <begin position="275"/>
        <end position="468"/>
    </location>
</feature>
<dbReference type="VEuPathDB" id="TrichDB:TVAG_030780"/>
<dbReference type="OrthoDB" id="10254730at2759"/>
<dbReference type="InterPro" id="IPR007185">
    <property type="entry name" value="DNA_pol_a/d/e_bsu"/>
</dbReference>
<evidence type="ECO:0000256" key="6">
    <source>
        <dbReference type="PIRNR" id="PIRNR000799"/>
    </source>
</evidence>
<dbReference type="Gene3D" id="3.60.21.60">
    <property type="match status" value="1"/>
</dbReference>
<comment type="function">
    <text evidence="6">Participates in DNA repair and in chromosomal DNA replication.</text>
</comment>
<dbReference type="FunCoup" id="A2EYI6">
    <property type="interactions" value="347"/>
</dbReference>
<dbReference type="EMBL" id="DS113541">
    <property type="protein sequence ID" value="EAY02262.1"/>
    <property type="molecule type" value="Genomic_DNA"/>
</dbReference>
<dbReference type="PANTHER" id="PTHR12708">
    <property type="entry name" value="DNA POLYMERASE EPSILON SUBUNIT B"/>
    <property type="match status" value="1"/>
</dbReference>
<name>A2EYI6_TRIV3</name>
<dbReference type="SMR" id="A2EYI6"/>
<dbReference type="VEuPathDB" id="TrichDB:TVAGG3_0586170"/>
<dbReference type="GO" id="GO:0006261">
    <property type="term" value="P:DNA-templated DNA replication"/>
    <property type="evidence" value="ECO:0000318"/>
    <property type="project" value="GO_Central"/>
</dbReference>
<dbReference type="PIRSF" id="PIRSF000799">
    <property type="entry name" value="DNA_pol_eps_2"/>
    <property type="match status" value="1"/>
</dbReference>
<evidence type="ECO:0000313" key="8">
    <source>
        <dbReference type="EMBL" id="EAY02262.1"/>
    </source>
</evidence>
<evidence type="ECO:0000256" key="4">
    <source>
        <dbReference type="ARBA" id="ARBA00023125"/>
    </source>
</evidence>
<dbReference type="GO" id="GO:0008622">
    <property type="term" value="C:epsilon DNA polymerase complex"/>
    <property type="evidence" value="ECO:0000318"/>
    <property type="project" value="GO_Central"/>
</dbReference>
<evidence type="ECO:0000256" key="1">
    <source>
        <dbReference type="ARBA" id="ARBA00004123"/>
    </source>
</evidence>
<sequence length="508" mass="57214">MNDRKIVEAFKMYQKKPQRSAVVALKEYLNAVSDQEAMLEHIINEIMKLIGDETNVDKEIIEKVLTNIQKQNSISHQVFDFQSAFDAPKFEFDMNTQNLVPSTQPKSILGKGPSKISLYRERFQILKYSLINSKAFAKSALKFWSDDDGSLSIVDIATLVSKPHDSTVVFIGILDYEGEVYTVEDESGVINLAISPECQFFGGILPVGCIVVVQGKALGDYVNALVIGHPPALTTSDFMNKFWSLPYDPFGWNLNRESMSNLQSILHEEHENALILVFSDVWIDVPSCVTEFSHVLQNYDSSPPNMIILCGSFTQKPLPFNGMKQFERDFRKFIKKISDEHTAMIQNSKFVFIPSLTDPGAPKVFPRLLFQDSIKNMFPEAIFMSNPCKIRFLSRTITVFRDDIMSRLARASPRTVPEENEHENLLITIIHQAHLTPTDLAHAPVAWEYDHTMRLFPAPDCLILADAAAPWRSEEGDTVAFNPGQFGNGGTFGLYSPAENTCLLQKLA</sequence>
<dbReference type="Pfam" id="PF04042">
    <property type="entry name" value="DNA_pol_E_B"/>
    <property type="match status" value="1"/>
</dbReference>
<dbReference type="Proteomes" id="UP000001542">
    <property type="component" value="Unassembled WGS sequence"/>
</dbReference>
<dbReference type="KEGG" id="tva:4760091"/>
<keyword evidence="5 6" id="KW-0539">Nucleus</keyword>
<dbReference type="OMA" id="FFCEGCF"/>
<dbReference type="InParanoid" id="A2EYI6"/>
<evidence type="ECO:0000256" key="5">
    <source>
        <dbReference type="ARBA" id="ARBA00023242"/>
    </source>
</evidence>
<evidence type="ECO:0000259" key="7">
    <source>
        <dbReference type="Pfam" id="PF04042"/>
    </source>
</evidence>
<keyword evidence="4 6" id="KW-0238">DNA-binding</keyword>